<feature type="transmembrane region" description="Helical" evidence="1">
    <location>
        <begin position="32"/>
        <end position="54"/>
    </location>
</feature>
<protein>
    <submittedName>
        <fullName evidence="2">Uncharacterized protein</fullName>
    </submittedName>
</protein>
<organism evidence="2 3">
    <name type="scientific">Allopseudospirillum japonicum</name>
    <dbReference type="NCBI Taxonomy" id="64971"/>
    <lineage>
        <taxon>Bacteria</taxon>
        <taxon>Pseudomonadati</taxon>
        <taxon>Pseudomonadota</taxon>
        <taxon>Gammaproteobacteria</taxon>
        <taxon>Oceanospirillales</taxon>
        <taxon>Oceanospirillaceae</taxon>
        <taxon>Allopseudospirillum</taxon>
    </lineage>
</organism>
<dbReference type="AlphaFoldDB" id="A0A1H6RGZ2"/>
<keyword evidence="1" id="KW-1133">Transmembrane helix</keyword>
<keyword evidence="1" id="KW-0472">Membrane</keyword>
<keyword evidence="3" id="KW-1185">Reference proteome</keyword>
<dbReference type="STRING" id="64971.SAMN05421831_10361"/>
<feature type="transmembrane region" description="Helical" evidence="1">
    <location>
        <begin position="7"/>
        <end position="26"/>
    </location>
</feature>
<proteinExistence type="predicted"/>
<name>A0A1H6RGZ2_9GAMM</name>
<accession>A0A1H6RGZ2</accession>
<reference evidence="3" key="1">
    <citation type="submission" date="2016-10" db="EMBL/GenBank/DDBJ databases">
        <authorList>
            <person name="Varghese N."/>
            <person name="Submissions S."/>
        </authorList>
    </citation>
    <scope>NUCLEOTIDE SEQUENCE [LARGE SCALE GENOMIC DNA]</scope>
    <source>
        <strain evidence="3">DSM 7165</strain>
    </source>
</reference>
<keyword evidence="1" id="KW-0812">Transmembrane</keyword>
<evidence type="ECO:0000313" key="2">
    <source>
        <dbReference type="EMBL" id="SEI50452.1"/>
    </source>
</evidence>
<evidence type="ECO:0000313" key="3">
    <source>
        <dbReference type="Proteomes" id="UP000242999"/>
    </source>
</evidence>
<dbReference type="RefSeq" id="WP_093308722.1">
    <property type="nucleotide sequence ID" value="NZ_FNYH01000003.1"/>
</dbReference>
<dbReference type="EMBL" id="FNYH01000003">
    <property type="protein sequence ID" value="SEI50452.1"/>
    <property type="molecule type" value="Genomic_DNA"/>
</dbReference>
<gene>
    <name evidence="2" type="ORF">SAMN05421831_10361</name>
</gene>
<sequence length="81" mass="9259">MLDSLKTYALVSQLIGLVCIVGLRTYDENTLYWQAWVLVVMMLIAFAIAIARLYQAKKLAKIHAERQARLAQYQAQDQEDA</sequence>
<evidence type="ECO:0000256" key="1">
    <source>
        <dbReference type="SAM" id="Phobius"/>
    </source>
</evidence>
<dbReference type="Proteomes" id="UP000242999">
    <property type="component" value="Unassembled WGS sequence"/>
</dbReference>